<accession>A0A2G9IAX7</accession>
<dbReference type="EMBL" id="NKXS01000030">
    <property type="protein sequence ID" value="PIN26912.1"/>
    <property type="molecule type" value="Genomic_DNA"/>
</dbReference>
<dbReference type="STRING" id="429701.A0A2G9IAX7"/>
<dbReference type="GO" id="GO:0005737">
    <property type="term" value="C:cytoplasm"/>
    <property type="evidence" value="ECO:0007669"/>
    <property type="project" value="TreeGrafter"/>
</dbReference>
<dbReference type="AlphaFoldDB" id="A0A2G9IAX7"/>
<gene>
    <name evidence="2" type="ORF">CDL12_00315</name>
</gene>
<sequence length="211" mass="23162">MKHNIWRCFGLSKVVSQGTRSCFIFLDMVPQQRNYIGDEADGFDETLCPLDFETQGMIVDNEINATIVRPLPPGVKLHAIIDACHRSGRYAWEDHHPRTGAWKGTSGGEVISKPLLIQLLYLSPKVTSTGAMPFAFIQAVERGHTTVYRSMLNVMRSTIRKTDNDIGGGGGVVTMLLTMLLTGGSAGMGLTQKPQLTANEPFDAYSKPFSL</sequence>
<dbReference type="GO" id="GO:0004197">
    <property type="term" value="F:cysteine-type endopeptidase activity"/>
    <property type="evidence" value="ECO:0007669"/>
    <property type="project" value="TreeGrafter"/>
</dbReference>
<organism evidence="2 3">
    <name type="scientific">Handroanthus impetiginosus</name>
    <dbReference type="NCBI Taxonomy" id="429701"/>
    <lineage>
        <taxon>Eukaryota</taxon>
        <taxon>Viridiplantae</taxon>
        <taxon>Streptophyta</taxon>
        <taxon>Embryophyta</taxon>
        <taxon>Tracheophyta</taxon>
        <taxon>Spermatophyta</taxon>
        <taxon>Magnoliopsida</taxon>
        <taxon>eudicotyledons</taxon>
        <taxon>Gunneridae</taxon>
        <taxon>Pentapetalae</taxon>
        <taxon>asterids</taxon>
        <taxon>lamiids</taxon>
        <taxon>Lamiales</taxon>
        <taxon>Bignoniaceae</taxon>
        <taxon>Crescentiina</taxon>
        <taxon>Tabebuia alliance</taxon>
        <taxon>Handroanthus</taxon>
    </lineage>
</organism>
<keyword evidence="3" id="KW-1185">Reference proteome</keyword>
<evidence type="ECO:0000313" key="2">
    <source>
        <dbReference type="EMBL" id="PIN26912.1"/>
    </source>
</evidence>
<dbReference type="PANTHER" id="PTHR48104:SF30">
    <property type="entry name" value="METACASPASE-1"/>
    <property type="match status" value="1"/>
</dbReference>
<comment type="caution">
    <text evidence="2">The sequence shown here is derived from an EMBL/GenBank/DDBJ whole genome shotgun (WGS) entry which is preliminary data.</text>
</comment>
<dbReference type="Proteomes" id="UP000231279">
    <property type="component" value="Unassembled WGS sequence"/>
</dbReference>
<protein>
    <submittedName>
        <fullName evidence="2">Uncharacterized protein</fullName>
    </submittedName>
</protein>
<dbReference type="InterPro" id="IPR050452">
    <property type="entry name" value="Metacaspase"/>
</dbReference>
<reference evidence="3" key="1">
    <citation type="journal article" date="2018" name="Gigascience">
        <title>Genome assembly of the Pink Ipe (Handroanthus impetiginosus, Bignoniaceae), a highly valued, ecologically keystone Neotropical timber forest tree.</title>
        <authorList>
            <person name="Silva-Junior O.B."/>
            <person name="Grattapaglia D."/>
            <person name="Novaes E."/>
            <person name="Collevatti R.G."/>
        </authorList>
    </citation>
    <scope>NUCLEOTIDE SEQUENCE [LARGE SCALE GENOMIC DNA]</scope>
    <source>
        <strain evidence="3">cv. UFG-1</strain>
    </source>
</reference>
<dbReference type="GO" id="GO:0006508">
    <property type="term" value="P:proteolysis"/>
    <property type="evidence" value="ECO:0007669"/>
    <property type="project" value="TreeGrafter"/>
</dbReference>
<evidence type="ECO:0000313" key="3">
    <source>
        <dbReference type="Proteomes" id="UP000231279"/>
    </source>
</evidence>
<dbReference type="Gene3D" id="3.40.50.12660">
    <property type="match status" value="1"/>
</dbReference>
<dbReference type="OrthoDB" id="3223806at2759"/>
<evidence type="ECO:0000256" key="1">
    <source>
        <dbReference type="ARBA" id="ARBA00009005"/>
    </source>
</evidence>
<proteinExistence type="inferred from homology"/>
<name>A0A2G9IAX7_9LAMI</name>
<dbReference type="PANTHER" id="PTHR48104">
    <property type="entry name" value="METACASPASE-4"/>
    <property type="match status" value="1"/>
</dbReference>
<comment type="similarity">
    <text evidence="1">Belongs to the peptidase C14B family.</text>
</comment>